<dbReference type="VEuPathDB" id="VectorBase:PPAI006143"/>
<organism evidence="2 3">
    <name type="scientific">Phlebotomus papatasi</name>
    <name type="common">Sandfly</name>
    <dbReference type="NCBI Taxonomy" id="29031"/>
    <lineage>
        <taxon>Eukaryota</taxon>
        <taxon>Metazoa</taxon>
        <taxon>Ecdysozoa</taxon>
        <taxon>Arthropoda</taxon>
        <taxon>Hexapoda</taxon>
        <taxon>Insecta</taxon>
        <taxon>Pterygota</taxon>
        <taxon>Neoptera</taxon>
        <taxon>Endopterygota</taxon>
        <taxon>Diptera</taxon>
        <taxon>Nematocera</taxon>
        <taxon>Psychodoidea</taxon>
        <taxon>Psychodidae</taxon>
        <taxon>Phlebotomus</taxon>
        <taxon>Phlebotomus</taxon>
    </lineage>
</organism>
<accession>A0A1B0DE20</accession>
<dbReference type="EnsemblMetazoa" id="PPAI006143-RA">
    <property type="protein sequence ID" value="PPAI006143-PA"/>
    <property type="gene ID" value="PPAI006143"/>
</dbReference>
<dbReference type="Proteomes" id="UP000092462">
    <property type="component" value="Unassembled WGS sequence"/>
</dbReference>
<evidence type="ECO:0000313" key="2">
    <source>
        <dbReference type="EnsemblMetazoa" id="PPAI006143-PA"/>
    </source>
</evidence>
<evidence type="ECO:0000256" key="1">
    <source>
        <dbReference type="SAM" id="MobiDB-lite"/>
    </source>
</evidence>
<name>A0A1B0DE20_PHLPP</name>
<feature type="compositionally biased region" description="Basic residues" evidence="1">
    <location>
        <begin position="67"/>
        <end position="81"/>
    </location>
</feature>
<evidence type="ECO:0000313" key="3">
    <source>
        <dbReference type="Proteomes" id="UP000092462"/>
    </source>
</evidence>
<feature type="region of interest" description="Disordered" evidence="1">
    <location>
        <begin position="49"/>
        <end position="108"/>
    </location>
</feature>
<feature type="region of interest" description="Disordered" evidence="1">
    <location>
        <begin position="1"/>
        <end position="37"/>
    </location>
</feature>
<dbReference type="AlphaFoldDB" id="A0A1B0DE20"/>
<reference evidence="2" key="1">
    <citation type="submission" date="2022-08" db="UniProtKB">
        <authorList>
            <consortium name="EnsemblMetazoa"/>
        </authorList>
    </citation>
    <scope>IDENTIFICATION</scope>
    <source>
        <strain evidence="2">Israel</strain>
    </source>
</reference>
<keyword evidence="3" id="KW-1185">Reference proteome</keyword>
<dbReference type="EMBL" id="AJVK01032455">
    <property type="status" value="NOT_ANNOTATED_CDS"/>
    <property type="molecule type" value="Genomic_DNA"/>
</dbReference>
<dbReference type="VEuPathDB" id="VectorBase:PPAPM1_002535"/>
<proteinExistence type="predicted"/>
<protein>
    <submittedName>
        <fullName evidence="2">Uncharacterized protein</fullName>
    </submittedName>
</protein>
<sequence>MERMWRKVNQGLSGRGASGKQTHHQSTETVSSAGFGEAQNVVAVAGRAPVRTEAIPVQEPLPVASDKRKRRRRKSRPRRGGRSAERNPPTAVTQPLPPPPPGADASLKQRAVAKLKMFNFHLNWDLHMTQCKPCG</sequence>